<sequence>MLKLSIQNLLTTLFLHPLSFNITTSQSMKLFLLNLLVLSIFLTYKAQGTRHGKVSVLATNSLQISSLKGSIQDDQLLAKSAQLSIGINRKLMTQTSYSDHTTTLFSKNQKNKHDPKPELKSTHQLVTKEETSESSSTENSKQWKKEVVDEQYPHVINIDDMDYTPARKKAPIHN</sequence>
<protein>
    <submittedName>
        <fullName evidence="2">Uncharacterized protein</fullName>
    </submittedName>
</protein>
<accession>A0AAD8K245</accession>
<evidence type="ECO:0000256" key="1">
    <source>
        <dbReference type="SAM" id="MobiDB-lite"/>
    </source>
</evidence>
<comment type="caution">
    <text evidence="2">The sequence shown here is derived from an EMBL/GenBank/DDBJ whole genome shotgun (WGS) entry which is preliminary data.</text>
</comment>
<keyword evidence="3" id="KW-1185">Reference proteome</keyword>
<proteinExistence type="predicted"/>
<feature type="compositionally biased region" description="Basic and acidic residues" evidence="1">
    <location>
        <begin position="111"/>
        <end position="131"/>
    </location>
</feature>
<dbReference type="InterPro" id="IPR049306">
    <property type="entry name" value="GLV1-2"/>
</dbReference>
<gene>
    <name evidence="2" type="ORF">QVD17_29730</name>
</gene>
<dbReference type="Pfam" id="PF21529">
    <property type="entry name" value="GLV1-2"/>
    <property type="match status" value="1"/>
</dbReference>
<dbReference type="PANTHER" id="PTHR33743:SF19">
    <property type="entry name" value="PROTEIN GOLVEN 6"/>
    <property type="match status" value="1"/>
</dbReference>
<organism evidence="2 3">
    <name type="scientific">Tagetes erecta</name>
    <name type="common">African marigold</name>
    <dbReference type="NCBI Taxonomy" id="13708"/>
    <lineage>
        <taxon>Eukaryota</taxon>
        <taxon>Viridiplantae</taxon>
        <taxon>Streptophyta</taxon>
        <taxon>Embryophyta</taxon>
        <taxon>Tracheophyta</taxon>
        <taxon>Spermatophyta</taxon>
        <taxon>Magnoliopsida</taxon>
        <taxon>eudicotyledons</taxon>
        <taxon>Gunneridae</taxon>
        <taxon>Pentapetalae</taxon>
        <taxon>asterids</taxon>
        <taxon>campanulids</taxon>
        <taxon>Asterales</taxon>
        <taxon>Asteraceae</taxon>
        <taxon>Asteroideae</taxon>
        <taxon>Heliantheae alliance</taxon>
        <taxon>Tageteae</taxon>
        <taxon>Tagetes</taxon>
    </lineage>
</organism>
<dbReference type="EMBL" id="JAUHHV010000008">
    <property type="protein sequence ID" value="KAK1413993.1"/>
    <property type="molecule type" value="Genomic_DNA"/>
</dbReference>
<dbReference type="PANTHER" id="PTHR33743">
    <property type="entry name" value="PROTEIN GOLVEN 6-RELATED"/>
    <property type="match status" value="1"/>
</dbReference>
<name>A0AAD8K245_TARER</name>
<dbReference type="AlphaFoldDB" id="A0AAD8K245"/>
<evidence type="ECO:0000313" key="3">
    <source>
        <dbReference type="Proteomes" id="UP001229421"/>
    </source>
</evidence>
<dbReference type="Proteomes" id="UP001229421">
    <property type="component" value="Unassembled WGS sequence"/>
</dbReference>
<reference evidence="2" key="1">
    <citation type="journal article" date="2023" name="bioRxiv">
        <title>Improved chromosome-level genome assembly for marigold (Tagetes erecta).</title>
        <authorList>
            <person name="Jiang F."/>
            <person name="Yuan L."/>
            <person name="Wang S."/>
            <person name="Wang H."/>
            <person name="Xu D."/>
            <person name="Wang A."/>
            <person name="Fan W."/>
        </authorList>
    </citation>
    <scope>NUCLEOTIDE SEQUENCE</scope>
    <source>
        <strain evidence="2">WSJ</strain>
        <tissue evidence="2">Leaf</tissue>
    </source>
</reference>
<feature type="compositionally biased region" description="Basic and acidic residues" evidence="1">
    <location>
        <begin position="141"/>
        <end position="151"/>
    </location>
</feature>
<evidence type="ECO:0000313" key="2">
    <source>
        <dbReference type="EMBL" id="KAK1413993.1"/>
    </source>
</evidence>
<feature type="region of interest" description="Disordered" evidence="1">
    <location>
        <begin position="106"/>
        <end position="151"/>
    </location>
</feature>